<evidence type="ECO:0008006" key="3">
    <source>
        <dbReference type="Google" id="ProtNLM"/>
    </source>
</evidence>
<dbReference type="Proteomes" id="UP000022311">
    <property type="component" value="Unassembled WGS sequence"/>
</dbReference>
<reference evidence="1 2" key="1">
    <citation type="submission" date="2014-01" db="EMBL/GenBank/DDBJ databases">
        <authorList>
            <person name="Durkin A.S."/>
            <person name="McCorrison J."/>
            <person name="Torralba M."/>
            <person name="Gillis M."/>
            <person name="Haft D.H."/>
            <person name="Methe B."/>
            <person name="Sutton G."/>
            <person name="Nelson K.E."/>
        </authorList>
    </citation>
    <scope>NUCLEOTIDE SEQUENCE [LARGE SCALE GENOMIC DNA]</scope>
    <source>
        <strain evidence="1 2">205/92</strain>
    </source>
</reference>
<organism evidence="1 2">
    <name type="scientific">Providencia alcalifaciens 205/92</name>
    <dbReference type="NCBI Taxonomy" id="1256988"/>
    <lineage>
        <taxon>Bacteria</taxon>
        <taxon>Pseudomonadati</taxon>
        <taxon>Pseudomonadota</taxon>
        <taxon>Gammaproteobacteria</taxon>
        <taxon>Enterobacterales</taxon>
        <taxon>Morganellaceae</taxon>
        <taxon>Providencia</taxon>
    </lineage>
</organism>
<gene>
    <name evidence="1" type="ORF">HMPREF1563_2052</name>
</gene>
<dbReference type="EMBL" id="JALD01000051">
    <property type="protein sequence ID" value="EUD10470.1"/>
    <property type="molecule type" value="Genomic_DNA"/>
</dbReference>
<dbReference type="RefSeq" id="WP_036962771.1">
    <property type="nucleotide sequence ID" value="NZ_JALD01000051.1"/>
</dbReference>
<name>A0AAV3M410_9GAMM</name>
<evidence type="ECO:0000313" key="2">
    <source>
        <dbReference type="Proteomes" id="UP000022311"/>
    </source>
</evidence>
<protein>
    <recommendedName>
        <fullName evidence="3">Phage protein</fullName>
    </recommendedName>
</protein>
<dbReference type="InterPro" id="IPR054447">
    <property type="entry name" value="Gp29-like"/>
</dbReference>
<dbReference type="AlphaFoldDB" id="A0AAV3M410"/>
<sequence>MTDNDVDIAIRKQLLRQLTEVGIDIPVKAGFQSTKQGRGDNMVMFFPIDEHGYGWQGRKYNVQGEKANHQESQLSEKTYQFQALITESEHYTAGDMTAIVRMITNSLPFVEALRKQGIGIQRASTIRRPYFLNDHGNYEQNPSFDLTVSFTRILLPDTAAVSALYPDIHRI</sequence>
<comment type="caution">
    <text evidence="1">The sequence shown here is derived from an EMBL/GenBank/DDBJ whole genome shotgun (WGS) entry which is preliminary data.</text>
</comment>
<evidence type="ECO:0000313" key="1">
    <source>
        <dbReference type="EMBL" id="EUD10470.1"/>
    </source>
</evidence>
<proteinExistence type="predicted"/>
<accession>A0AAV3M410</accession>
<dbReference type="Pfam" id="PF22756">
    <property type="entry name" value="E217_gp29"/>
    <property type="match status" value="1"/>
</dbReference>